<dbReference type="Proteomes" id="UP000315750">
    <property type="component" value="Chromosome"/>
</dbReference>
<protein>
    <recommendedName>
        <fullName evidence="3">PEP-CTERM protein-sorting domain-containing protein</fullName>
    </recommendedName>
</protein>
<dbReference type="OrthoDB" id="226722at2"/>
<dbReference type="GO" id="GO:0000272">
    <property type="term" value="P:polysaccharide catabolic process"/>
    <property type="evidence" value="ECO:0007669"/>
    <property type="project" value="InterPro"/>
</dbReference>
<reference evidence="1 2" key="1">
    <citation type="submission" date="2019-02" db="EMBL/GenBank/DDBJ databases">
        <title>Deep-cultivation of Planctomycetes and their phenomic and genomic characterization uncovers novel biology.</title>
        <authorList>
            <person name="Wiegand S."/>
            <person name="Jogler M."/>
            <person name="Boedeker C."/>
            <person name="Pinto D."/>
            <person name="Vollmers J."/>
            <person name="Rivas-Marin E."/>
            <person name="Kohn T."/>
            <person name="Peeters S.H."/>
            <person name="Heuer A."/>
            <person name="Rast P."/>
            <person name="Oberbeckmann S."/>
            <person name="Bunk B."/>
            <person name="Jeske O."/>
            <person name="Meyerdierks A."/>
            <person name="Storesund J.E."/>
            <person name="Kallscheuer N."/>
            <person name="Luecker S."/>
            <person name="Lage O.M."/>
            <person name="Pohl T."/>
            <person name="Merkel B.J."/>
            <person name="Hornburger P."/>
            <person name="Mueller R.-W."/>
            <person name="Bruemmer F."/>
            <person name="Labrenz M."/>
            <person name="Spormann A.M."/>
            <person name="Op den Camp H."/>
            <person name="Overmann J."/>
            <person name="Amann R."/>
            <person name="Jetten M.S.M."/>
            <person name="Mascher T."/>
            <person name="Medema M.H."/>
            <person name="Devos D.P."/>
            <person name="Kaster A.-K."/>
            <person name="Ovreas L."/>
            <person name="Rohde M."/>
            <person name="Galperin M.Y."/>
            <person name="Jogler C."/>
        </authorList>
    </citation>
    <scope>NUCLEOTIDE SEQUENCE [LARGE SCALE GENOMIC DNA]</scope>
    <source>
        <strain evidence="1 2">Pan181</strain>
    </source>
</reference>
<dbReference type="RefSeq" id="WP_145250592.1">
    <property type="nucleotide sequence ID" value="NZ_CP036278.1"/>
</dbReference>
<keyword evidence="2" id="KW-1185">Reference proteome</keyword>
<dbReference type="SUPFAM" id="SSF63446">
    <property type="entry name" value="Type I dockerin domain"/>
    <property type="match status" value="1"/>
</dbReference>
<organism evidence="1 2">
    <name type="scientific">Aeoliella mucimassa</name>
    <dbReference type="NCBI Taxonomy" id="2527972"/>
    <lineage>
        <taxon>Bacteria</taxon>
        <taxon>Pseudomonadati</taxon>
        <taxon>Planctomycetota</taxon>
        <taxon>Planctomycetia</taxon>
        <taxon>Pirellulales</taxon>
        <taxon>Lacipirellulaceae</taxon>
        <taxon>Aeoliella</taxon>
    </lineage>
</organism>
<dbReference type="Gene3D" id="2.60.120.260">
    <property type="entry name" value="Galactose-binding domain-like"/>
    <property type="match status" value="1"/>
</dbReference>
<proteinExistence type="predicted"/>
<dbReference type="NCBIfam" id="TIGR02595">
    <property type="entry name" value="PEP_CTERM"/>
    <property type="match status" value="1"/>
</dbReference>
<sequence>MKVLHLGKTIARKLGFSTRFASGVASAAILAVGILFAGTADAQVLFTEDFESWTLEDSGFRQSLPYDPAAVWTNTAPAGWTIDNAPEGFTPTPDGGVTEWRGWGFADINWWDNVSGQLRGDFTNSSSYAMIGDGDEWTDLPGGGTMNTKITTSPINIGGYSGDLVLNFDSSWRPYASQTGTIEVSYDNGSSWDEILLFDSTSKPNDAINENLEISLGAVGGETSMQLRFGYLNAGNDWWWAVDNLDVQDSTGSLWSEDFEGLPYGDSVDEVNPGYTENTDVIATTGQNGWVIDNSQNTYTANSANREDFDSWVIIDKDYWNVVPDAGQNRDTQFTAANNDHIAVADGDVSEQGVLNTLLVTPSIPLTSTPAITLSLDESWRPEGSSTAVIEVSYDGGNSWAQVSSRVGDETATYDPEISETRSAFSLVVPGGATEAMFRFGYMNSSNNWWWAIDNIEVSAVATNLTLQVDSDGTATFSNFTPDDAVVVGYSISSESGALRGDQLNALSDKTGYEDWVQLSDDEEAYLLGEGLLLGGTDVLGGVGGFSESLGDIWIAGPYADLKLEVLLSDGSILNADVLFDNTYKFGDFNLDGVVDEGDWPTLRDNQRGSFAGMSQAESYVFGDMDGDGDNDFQDFSLFKQAFDSDQGAGAFAAFLSDQANVPEPSSVLLVTAFAGVGILGLRRRK</sequence>
<dbReference type="Gene3D" id="1.10.1330.10">
    <property type="entry name" value="Dockerin domain"/>
    <property type="match status" value="1"/>
</dbReference>
<dbReference type="InterPro" id="IPR013424">
    <property type="entry name" value="Ice-binding_C"/>
</dbReference>
<dbReference type="KEGG" id="amuc:Pan181_47500"/>
<evidence type="ECO:0000313" key="2">
    <source>
        <dbReference type="Proteomes" id="UP000315750"/>
    </source>
</evidence>
<name>A0A518AUX8_9BACT</name>
<gene>
    <name evidence="1" type="ORF">Pan181_47500</name>
</gene>
<dbReference type="EMBL" id="CP036278">
    <property type="protein sequence ID" value="QDU58512.1"/>
    <property type="molecule type" value="Genomic_DNA"/>
</dbReference>
<evidence type="ECO:0008006" key="3">
    <source>
        <dbReference type="Google" id="ProtNLM"/>
    </source>
</evidence>
<evidence type="ECO:0000313" key="1">
    <source>
        <dbReference type="EMBL" id="QDU58512.1"/>
    </source>
</evidence>
<dbReference type="AlphaFoldDB" id="A0A518AUX8"/>
<accession>A0A518AUX8</accession>
<dbReference type="InterPro" id="IPR036439">
    <property type="entry name" value="Dockerin_dom_sf"/>
</dbReference>